<feature type="transmembrane region" description="Helical" evidence="6">
    <location>
        <begin position="254"/>
        <end position="272"/>
    </location>
</feature>
<feature type="domain" description="PhoU" evidence="7">
    <location>
        <begin position="359"/>
        <end position="443"/>
    </location>
</feature>
<accession>A0A3E2B1F2</accession>
<dbReference type="Gene3D" id="1.20.58.220">
    <property type="entry name" value="Phosphate transport system protein phou homolog 2, domain 2"/>
    <property type="match status" value="1"/>
</dbReference>
<dbReference type="GO" id="GO:0044341">
    <property type="term" value="P:sodium-dependent phosphate transport"/>
    <property type="evidence" value="ECO:0007669"/>
    <property type="project" value="InterPro"/>
</dbReference>
<dbReference type="PANTHER" id="PTHR10010:SF46">
    <property type="entry name" value="SODIUM-DEPENDENT PHOSPHATE TRANSPORT PROTEIN 2B"/>
    <property type="match status" value="1"/>
</dbReference>
<keyword evidence="9" id="KW-1185">Reference proteome</keyword>
<gene>
    <name evidence="8" type="ORF">DV520_10560</name>
</gene>
<keyword evidence="3 6" id="KW-0812">Transmembrane</keyword>
<proteinExistence type="predicted"/>
<dbReference type="PANTHER" id="PTHR10010">
    <property type="entry name" value="SOLUTE CARRIER FAMILY 34 SODIUM PHOSPHATE , MEMBER 2-RELATED"/>
    <property type="match status" value="1"/>
</dbReference>
<sequence>MGISNLIALLSGVALFLFGMTLMGDGLKKVAGNKLELVLYKLSGSPLKGVLLGTGVTAIIQSSSATSVMVVGFVNSGMMQVKQAIGIVMGAILGTSVTGWIICLSSLEGGAGWVSLLSTSTLTGIVAVAGIILRMFCKHQTKRHVGDILLGFAVLMFGMQAMSSSVAPLQESETFLGLLTTFSNPILGILVGLVFTCVLQSASAAVGILQALAATGVITFSVAYPLVMGIAVGAAMPVLLSSLGANVNGKRTAFVYLLIDVLGAVIWGVLFYGANALLHFSFLDMTMSAVSIAFLNTLFRFATVLILTPFIGMLERQICRLFRDTEPAGPEKEDFARLEARFIEHPAVAIEQCRQALCNMALEAKANLEDAYYLIGNYQEKQFHFIAQREDIIDKYEDKLGSYLIKLTGKELSEQQNKDVTKFLHAIGDVERIGDHAMNIAECAKEIAEKNIVFSEEATRELNTMFAAVQEITYNAITAFTTGDLELAYRIEPLEELIDSLCDEMKLHHVDRLQRGICQLTQGFVFNDLLTNYERVADHCSNLAVAMIELESDSFDTHEYLISLKKVRSHSFDQYYEDYRKKFSLPEV</sequence>
<dbReference type="EMBL" id="QQRQ01000026">
    <property type="protein sequence ID" value="RFT05816.1"/>
    <property type="molecule type" value="Genomic_DNA"/>
</dbReference>
<feature type="transmembrane region" description="Helical" evidence="6">
    <location>
        <begin position="113"/>
        <end position="136"/>
    </location>
</feature>
<name>A0A3E2B1F2_9FIRM</name>
<dbReference type="OrthoDB" id="9763003at2"/>
<evidence type="ECO:0000256" key="3">
    <source>
        <dbReference type="ARBA" id="ARBA00022692"/>
    </source>
</evidence>
<keyword evidence="2" id="KW-1003">Cell membrane</keyword>
<keyword evidence="5 6" id="KW-0472">Membrane</keyword>
<dbReference type="Pfam" id="PF02690">
    <property type="entry name" value="Na_Pi_cotrans"/>
    <property type="match status" value="1"/>
</dbReference>
<protein>
    <submittedName>
        <fullName evidence="8">Na/Pi cotransporter family protein</fullName>
    </submittedName>
</protein>
<dbReference type="InterPro" id="IPR003841">
    <property type="entry name" value="Na/Pi_transpt"/>
</dbReference>
<reference evidence="8 9" key="1">
    <citation type="submission" date="2018-07" db="EMBL/GenBank/DDBJ databases">
        <title>GABA Modulating Bacteria of the Human Gut Microbiota.</title>
        <authorList>
            <person name="Strandwitz P."/>
            <person name="Kim K.H."/>
            <person name="Terekhova D."/>
            <person name="Liu J.K."/>
            <person name="Sharma A."/>
            <person name="Levering J."/>
            <person name="Mcdonald D."/>
            <person name="Dietrich D."/>
            <person name="Ramadhar T.R."/>
            <person name="Lekbua A."/>
            <person name="Mroue N."/>
            <person name="Liston C."/>
            <person name="Stewart E.J."/>
            <person name="Dubin M.J."/>
            <person name="Zengler K."/>
            <person name="Knight R."/>
            <person name="Gilbert J.A."/>
            <person name="Clardy J."/>
            <person name="Lewis K."/>
        </authorList>
    </citation>
    <scope>NUCLEOTIDE SEQUENCE [LARGE SCALE GENOMIC DNA]</scope>
    <source>
        <strain evidence="8 9">KLE1738</strain>
    </source>
</reference>
<feature type="domain" description="PhoU" evidence="7">
    <location>
        <begin position="463"/>
        <end position="544"/>
    </location>
</feature>
<dbReference type="NCBIfam" id="NF037997">
    <property type="entry name" value="Na_Pi_symport"/>
    <property type="match status" value="1"/>
</dbReference>
<dbReference type="Pfam" id="PF01895">
    <property type="entry name" value="PhoU"/>
    <property type="match status" value="2"/>
</dbReference>
<comment type="subcellular location">
    <subcellularLocation>
        <location evidence="1">Cell membrane</location>
        <topology evidence="1">Multi-pass membrane protein</topology>
    </subcellularLocation>
</comment>
<feature type="transmembrane region" description="Helical" evidence="6">
    <location>
        <begin position="86"/>
        <end position="107"/>
    </location>
</feature>
<evidence type="ECO:0000256" key="5">
    <source>
        <dbReference type="ARBA" id="ARBA00023136"/>
    </source>
</evidence>
<comment type="caution">
    <text evidence="8">The sequence shown here is derived from an EMBL/GenBank/DDBJ whole genome shotgun (WGS) entry which is preliminary data.</text>
</comment>
<dbReference type="InterPro" id="IPR038078">
    <property type="entry name" value="PhoU-like_sf"/>
</dbReference>
<organism evidence="8 9">
    <name type="scientific">Evtepia gabavorous</name>
    <dbReference type="NCBI Taxonomy" id="2211183"/>
    <lineage>
        <taxon>Bacteria</taxon>
        <taxon>Bacillati</taxon>
        <taxon>Bacillota</taxon>
        <taxon>Clostridia</taxon>
        <taxon>Eubacteriales</taxon>
        <taxon>Evtepia</taxon>
    </lineage>
</organism>
<dbReference type="InterPro" id="IPR026022">
    <property type="entry name" value="PhoU_dom"/>
</dbReference>
<evidence type="ECO:0000313" key="8">
    <source>
        <dbReference type="EMBL" id="RFT05816.1"/>
    </source>
</evidence>
<dbReference type="SUPFAM" id="SSF109755">
    <property type="entry name" value="PhoU-like"/>
    <property type="match status" value="1"/>
</dbReference>
<dbReference type="GO" id="GO:0005886">
    <property type="term" value="C:plasma membrane"/>
    <property type="evidence" value="ECO:0007669"/>
    <property type="project" value="UniProtKB-SubCell"/>
</dbReference>
<dbReference type="GeneID" id="97996176"/>
<dbReference type="Proteomes" id="UP000260649">
    <property type="component" value="Unassembled WGS sequence"/>
</dbReference>
<evidence type="ECO:0000313" key="9">
    <source>
        <dbReference type="Proteomes" id="UP000260649"/>
    </source>
</evidence>
<feature type="transmembrane region" description="Helical" evidence="6">
    <location>
        <begin position="148"/>
        <end position="169"/>
    </location>
</feature>
<dbReference type="RefSeq" id="WP_021918868.1">
    <property type="nucleotide sequence ID" value="NZ_DBFWBC010000021.1"/>
</dbReference>
<dbReference type="AlphaFoldDB" id="A0A3E2B1F2"/>
<evidence type="ECO:0000256" key="2">
    <source>
        <dbReference type="ARBA" id="ARBA00022475"/>
    </source>
</evidence>
<dbReference type="GO" id="GO:0005436">
    <property type="term" value="F:sodium:phosphate symporter activity"/>
    <property type="evidence" value="ECO:0007669"/>
    <property type="project" value="InterPro"/>
</dbReference>
<evidence type="ECO:0000256" key="4">
    <source>
        <dbReference type="ARBA" id="ARBA00022989"/>
    </source>
</evidence>
<evidence type="ECO:0000256" key="6">
    <source>
        <dbReference type="SAM" id="Phobius"/>
    </source>
</evidence>
<keyword evidence="4 6" id="KW-1133">Transmembrane helix</keyword>
<evidence type="ECO:0000259" key="7">
    <source>
        <dbReference type="Pfam" id="PF01895"/>
    </source>
</evidence>
<evidence type="ECO:0000256" key="1">
    <source>
        <dbReference type="ARBA" id="ARBA00004651"/>
    </source>
</evidence>
<feature type="transmembrane region" description="Helical" evidence="6">
    <location>
        <begin position="292"/>
        <end position="314"/>
    </location>
</feature>
<feature type="transmembrane region" description="Helical" evidence="6">
    <location>
        <begin position="50"/>
        <end position="74"/>
    </location>
</feature>
<feature type="transmembrane region" description="Helical" evidence="6">
    <location>
        <begin position="226"/>
        <end position="247"/>
    </location>
</feature>